<name>A0A0A6UA02_ACTUT</name>
<dbReference type="EMBL" id="JRTT01000137">
    <property type="protein sequence ID" value="KHD72855.1"/>
    <property type="molecule type" value="Genomic_DNA"/>
</dbReference>
<dbReference type="OrthoDB" id="3404564at2"/>
<keyword evidence="1" id="KW-0472">Membrane</keyword>
<comment type="caution">
    <text evidence="2">The sequence shown here is derived from an EMBL/GenBank/DDBJ whole genome shotgun (WGS) entry which is preliminary data.</text>
</comment>
<dbReference type="AlphaFoldDB" id="A0A0A6UA02"/>
<keyword evidence="3" id="KW-1185">Reference proteome</keyword>
<organism evidence="2 3">
    <name type="scientific">Actinoplanes utahensis</name>
    <dbReference type="NCBI Taxonomy" id="1869"/>
    <lineage>
        <taxon>Bacteria</taxon>
        <taxon>Bacillati</taxon>
        <taxon>Actinomycetota</taxon>
        <taxon>Actinomycetes</taxon>
        <taxon>Micromonosporales</taxon>
        <taxon>Micromonosporaceae</taxon>
        <taxon>Actinoplanes</taxon>
    </lineage>
</organism>
<evidence type="ECO:0000313" key="2">
    <source>
        <dbReference type="EMBL" id="KHD72855.1"/>
    </source>
</evidence>
<reference evidence="2 3" key="1">
    <citation type="submission" date="2014-10" db="EMBL/GenBank/DDBJ databases">
        <title>Draft genome sequence of Actinoplanes utahensis NRRL 12052.</title>
        <authorList>
            <person name="Velasco-Bucheli B."/>
            <person name="del Cerro C."/>
            <person name="Hormigo D."/>
            <person name="Garcia J.L."/>
            <person name="Acebal C."/>
            <person name="Arroyo M."/>
            <person name="de la Mata I."/>
        </authorList>
    </citation>
    <scope>NUCLEOTIDE SEQUENCE [LARGE SCALE GENOMIC DNA]</scope>
    <source>
        <strain evidence="2 3">NRRL 12052</strain>
    </source>
</reference>
<feature type="transmembrane region" description="Helical" evidence="1">
    <location>
        <begin position="102"/>
        <end position="125"/>
    </location>
</feature>
<keyword evidence="1" id="KW-1133">Transmembrane helix</keyword>
<feature type="transmembrane region" description="Helical" evidence="1">
    <location>
        <begin position="77"/>
        <end position="96"/>
    </location>
</feature>
<keyword evidence="1" id="KW-0812">Transmembrane</keyword>
<evidence type="ECO:0000313" key="3">
    <source>
        <dbReference type="Proteomes" id="UP000054537"/>
    </source>
</evidence>
<accession>A0A0A6UA02</accession>
<dbReference type="STRING" id="1869.MB27_40850"/>
<protein>
    <submittedName>
        <fullName evidence="2">Uncharacterized protein</fullName>
    </submittedName>
</protein>
<proteinExistence type="predicted"/>
<gene>
    <name evidence="2" type="ORF">MB27_40850</name>
</gene>
<sequence length="145" mass="15131">MVIRVAGVVVAAVAAVVTAFLELELSALRIGAFRTVLAGDSPYEGSGDPLPLAVPVAVLANLAIGWFAVYTTGRRRGLVVPWVLWTLVMMAAAGTRTAEGDYLVGGTNVVALVTILAGSLTFAVHSYRLILRPLRTDSEIPGAAK</sequence>
<evidence type="ECO:0000256" key="1">
    <source>
        <dbReference type="SAM" id="Phobius"/>
    </source>
</evidence>
<dbReference type="Proteomes" id="UP000054537">
    <property type="component" value="Unassembled WGS sequence"/>
</dbReference>
<feature type="transmembrane region" description="Helical" evidence="1">
    <location>
        <begin position="50"/>
        <end position="70"/>
    </location>
</feature>